<proteinExistence type="predicted"/>
<keyword evidence="1" id="KW-0472">Membrane</keyword>
<dbReference type="PANTHER" id="PTHR16214">
    <property type="entry name" value="TRANSMEMBRANE PROTEIN 260"/>
    <property type="match status" value="1"/>
</dbReference>
<protein>
    <submittedName>
        <fullName evidence="2">Transmembrane protein 260</fullName>
    </submittedName>
</protein>
<name>A0AAV4CT04_9GAST</name>
<feature type="transmembrane region" description="Helical" evidence="1">
    <location>
        <begin position="304"/>
        <end position="324"/>
    </location>
</feature>
<feature type="transmembrane region" description="Helical" evidence="1">
    <location>
        <begin position="339"/>
        <end position="356"/>
    </location>
</feature>
<keyword evidence="1 2" id="KW-0812">Transmembrane</keyword>
<dbReference type="Proteomes" id="UP000735302">
    <property type="component" value="Unassembled WGS sequence"/>
</dbReference>
<keyword evidence="3" id="KW-1185">Reference proteome</keyword>
<evidence type="ECO:0000313" key="3">
    <source>
        <dbReference type="Proteomes" id="UP000735302"/>
    </source>
</evidence>
<feature type="transmembrane region" description="Helical" evidence="1">
    <location>
        <begin position="75"/>
        <end position="96"/>
    </location>
</feature>
<feature type="transmembrane region" description="Helical" evidence="1">
    <location>
        <begin position="158"/>
        <end position="183"/>
    </location>
</feature>
<evidence type="ECO:0000313" key="2">
    <source>
        <dbReference type="EMBL" id="GFO34861.1"/>
    </source>
</evidence>
<dbReference type="Pfam" id="PF11028">
    <property type="entry name" value="TMEM260-like"/>
    <property type="match status" value="1"/>
</dbReference>
<organism evidence="2 3">
    <name type="scientific">Plakobranchus ocellatus</name>
    <dbReference type="NCBI Taxonomy" id="259542"/>
    <lineage>
        <taxon>Eukaryota</taxon>
        <taxon>Metazoa</taxon>
        <taxon>Spiralia</taxon>
        <taxon>Lophotrochozoa</taxon>
        <taxon>Mollusca</taxon>
        <taxon>Gastropoda</taxon>
        <taxon>Heterobranchia</taxon>
        <taxon>Euthyneura</taxon>
        <taxon>Panpulmonata</taxon>
        <taxon>Sacoglossa</taxon>
        <taxon>Placobranchoidea</taxon>
        <taxon>Plakobranchidae</taxon>
        <taxon>Plakobranchus</taxon>
    </lineage>
</organism>
<dbReference type="InterPro" id="IPR021280">
    <property type="entry name" value="TMEM260-like"/>
</dbReference>
<accession>A0AAV4CT04</accession>
<dbReference type="EMBL" id="BLXT01006948">
    <property type="protein sequence ID" value="GFO34861.1"/>
    <property type="molecule type" value="Genomic_DNA"/>
</dbReference>
<reference evidence="2 3" key="1">
    <citation type="journal article" date="2021" name="Elife">
        <title>Chloroplast acquisition without the gene transfer in kleptoplastic sea slugs, Plakobranchus ocellatus.</title>
        <authorList>
            <person name="Maeda T."/>
            <person name="Takahashi S."/>
            <person name="Yoshida T."/>
            <person name="Shimamura S."/>
            <person name="Takaki Y."/>
            <person name="Nagai Y."/>
            <person name="Toyoda A."/>
            <person name="Suzuki Y."/>
            <person name="Arimoto A."/>
            <person name="Ishii H."/>
            <person name="Satoh N."/>
            <person name="Nishiyama T."/>
            <person name="Hasebe M."/>
            <person name="Maruyama T."/>
            <person name="Minagawa J."/>
            <person name="Obokata J."/>
            <person name="Shigenobu S."/>
        </authorList>
    </citation>
    <scope>NUCLEOTIDE SEQUENCE [LARGE SCALE GENOMIC DNA]</scope>
</reference>
<feature type="transmembrane region" description="Helical" evidence="1">
    <location>
        <begin position="195"/>
        <end position="218"/>
    </location>
</feature>
<feature type="transmembrane region" description="Helical" evidence="1">
    <location>
        <begin position="368"/>
        <end position="385"/>
    </location>
</feature>
<dbReference type="AlphaFoldDB" id="A0AAV4CT04"/>
<feature type="non-terminal residue" evidence="2">
    <location>
        <position position="387"/>
    </location>
</feature>
<gene>
    <name evidence="2" type="ORF">PoB_006136600</name>
</gene>
<sequence length="387" mass="43588">MQPKKEREYLVAICVSLTTFTLYVKTLHPSLPGGDSGELVVAAHELGVSHPPGYPLFTLLSVLALHLVPVGSPVWRVNLLSAFLGASTSGVVYLLIYRLTKSLGAGCLGVAMFSLSRLVWVWSCVAEVFSLNNLMLALLMLTAVHFDTLEERTMKQMAYIGAFLCGLCLSNQHTSVLYIVFLVPWVMFRLWNAKLLSFALLVKLTLLFMLGLSPYLYLPVSSAVNKARWTWGDQSSLNGFLRHLLRQEYGTWDLLKDHRGQGFVSGILSYSSHVARDLSVPVSVLAVLSLWSTSYRYKVSKSSVLAVFTGMLIAYITFFCWRANLDIGNPLFFKVVERFWIQSDLVLSVLAAVSFDDFCRFISHRFRALSWYHLDILLMMPLFAWQL</sequence>
<feature type="transmembrane region" description="Helical" evidence="1">
    <location>
        <begin position="128"/>
        <end position="146"/>
    </location>
</feature>
<dbReference type="PANTHER" id="PTHR16214:SF3">
    <property type="entry name" value="TRANSMEMBRANE PROTEIN 260"/>
    <property type="match status" value="1"/>
</dbReference>
<dbReference type="InterPro" id="IPR052724">
    <property type="entry name" value="GT117_domain-containing"/>
</dbReference>
<evidence type="ECO:0000256" key="1">
    <source>
        <dbReference type="SAM" id="Phobius"/>
    </source>
</evidence>
<comment type="caution">
    <text evidence="2">The sequence shown here is derived from an EMBL/GenBank/DDBJ whole genome shotgun (WGS) entry which is preliminary data.</text>
</comment>
<keyword evidence="1" id="KW-1133">Transmembrane helix</keyword>
<feature type="transmembrane region" description="Helical" evidence="1">
    <location>
        <begin position="9"/>
        <end position="26"/>
    </location>
</feature>